<dbReference type="SMART" id="SM00061">
    <property type="entry name" value="MATH"/>
    <property type="match status" value="1"/>
</dbReference>
<dbReference type="InterPro" id="IPR018126">
    <property type="entry name" value="SASP_alpha/beta-type_CS"/>
</dbReference>
<accession>A0A803MWD2</accession>
<dbReference type="CDD" id="cd02659">
    <property type="entry name" value="peptidase_C19C"/>
    <property type="match status" value="1"/>
</dbReference>
<dbReference type="InterPro" id="IPR029346">
    <property type="entry name" value="USP_C"/>
</dbReference>
<dbReference type="FunFam" id="3.10.20.90:FF:000034">
    <property type="entry name" value="Ubiquitin carboxyl-terminal hydrolase 13"/>
    <property type="match status" value="1"/>
</dbReference>
<dbReference type="PROSITE" id="PS50144">
    <property type="entry name" value="MATH"/>
    <property type="match status" value="1"/>
</dbReference>
<dbReference type="InterPro" id="IPR050164">
    <property type="entry name" value="Peptidase_C19"/>
</dbReference>
<dbReference type="GO" id="GO:0003690">
    <property type="term" value="F:double-stranded DNA binding"/>
    <property type="evidence" value="ECO:0007669"/>
    <property type="project" value="InterPro"/>
</dbReference>
<dbReference type="InterPro" id="IPR024729">
    <property type="entry name" value="USP7_ICP0-binding_dom"/>
</dbReference>
<dbReference type="FunFam" id="3.10.20.90:FF:000050">
    <property type="entry name" value="Ubiquitin carboxyl-terminal hydrolase 13"/>
    <property type="match status" value="1"/>
</dbReference>
<evidence type="ECO:0000256" key="5">
    <source>
        <dbReference type="ARBA" id="ARBA00022786"/>
    </source>
</evidence>
<dbReference type="InterPro" id="IPR002083">
    <property type="entry name" value="MATH/TRAF_dom"/>
</dbReference>
<feature type="domain" description="USP" evidence="9">
    <location>
        <begin position="196"/>
        <end position="520"/>
    </location>
</feature>
<keyword evidence="6" id="KW-0378">Hydrolase</keyword>
<dbReference type="SUPFAM" id="SSF54001">
    <property type="entry name" value="Cysteine proteinases"/>
    <property type="match status" value="1"/>
</dbReference>
<dbReference type="InterPro" id="IPR001394">
    <property type="entry name" value="Peptidase_C19_UCH"/>
</dbReference>
<evidence type="ECO:0000256" key="6">
    <source>
        <dbReference type="ARBA" id="ARBA00022801"/>
    </source>
</evidence>
<reference evidence="10" key="1">
    <citation type="journal article" date="2017" name="Nature">
        <title>The genome of Chenopodium quinoa.</title>
        <authorList>
            <person name="Jarvis D.E."/>
            <person name="Ho Y.S."/>
            <person name="Lightfoot D.J."/>
            <person name="Schmoeckel S.M."/>
            <person name="Li B."/>
            <person name="Borm T.J.A."/>
            <person name="Ohyanagi H."/>
            <person name="Mineta K."/>
            <person name="Michell C.T."/>
            <person name="Saber N."/>
            <person name="Kharbatia N.M."/>
            <person name="Rupper R.R."/>
            <person name="Sharp A.R."/>
            <person name="Dally N."/>
            <person name="Boughton B.A."/>
            <person name="Woo Y.H."/>
            <person name="Gao G."/>
            <person name="Schijlen E.G.W.M."/>
            <person name="Guo X."/>
            <person name="Momin A.A."/>
            <person name="Negrao S."/>
            <person name="Al-Babili S."/>
            <person name="Gehring C."/>
            <person name="Roessner U."/>
            <person name="Jung C."/>
            <person name="Murphy K."/>
            <person name="Arold S.T."/>
            <person name="Gojobori T."/>
            <person name="van der Linden C.G."/>
            <person name="van Loo E.N."/>
            <person name="Jellen E.N."/>
            <person name="Maughan P.J."/>
            <person name="Tester M."/>
        </authorList>
    </citation>
    <scope>NUCLEOTIDE SEQUENCE [LARGE SCALE GENOMIC DNA]</scope>
    <source>
        <strain evidence="10">cv. PI 614886</strain>
    </source>
</reference>
<dbReference type="InterPro" id="IPR008974">
    <property type="entry name" value="TRAF-like"/>
</dbReference>
<dbReference type="GO" id="GO:0004843">
    <property type="term" value="F:cysteine-type deubiquitinase activity"/>
    <property type="evidence" value="ECO:0007669"/>
    <property type="project" value="UniProtKB-EC"/>
</dbReference>
<dbReference type="PROSITE" id="PS00304">
    <property type="entry name" value="SASP_1"/>
    <property type="match status" value="1"/>
</dbReference>
<evidence type="ECO:0000256" key="3">
    <source>
        <dbReference type="ARBA" id="ARBA00012759"/>
    </source>
</evidence>
<evidence type="ECO:0000256" key="7">
    <source>
        <dbReference type="ARBA" id="ARBA00022807"/>
    </source>
</evidence>
<dbReference type="Pfam" id="PF22486">
    <property type="entry name" value="MATH_2"/>
    <property type="match status" value="1"/>
</dbReference>
<dbReference type="InterPro" id="IPR028889">
    <property type="entry name" value="USP"/>
</dbReference>
<dbReference type="GO" id="GO:0005634">
    <property type="term" value="C:nucleus"/>
    <property type="evidence" value="ECO:0007669"/>
    <property type="project" value="TreeGrafter"/>
</dbReference>
<evidence type="ECO:0000259" key="8">
    <source>
        <dbReference type="PROSITE" id="PS50144"/>
    </source>
</evidence>
<feature type="domain" description="MATH" evidence="8">
    <location>
        <begin position="51"/>
        <end position="176"/>
    </location>
</feature>
<comment type="similarity">
    <text evidence="2">Belongs to the peptidase C19 family.</text>
</comment>
<keyword evidence="11" id="KW-1185">Reference proteome</keyword>
<dbReference type="Gene3D" id="3.10.20.90">
    <property type="entry name" value="Phosphatidylinositol 3-kinase Catalytic Subunit, Chain A, domain 1"/>
    <property type="match status" value="2"/>
</dbReference>
<dbReference type="AlphaFoldDB" id="A0A803MWD2"/>
<name>A0A803MWD2_CHEQI</name>
<dbReference type="Pfam" id="PF12436">
    <property type="entry name" value="USP7_ICP0_bdg"/>
    <property type="match status" value="1"/>
</dbReference>
<evidence type="ECO:0000313" key="11">
    <source>
        <dbReference type="Proteomes" id="UP000596660"/>
    </source>
</evidence>
<dbReference type="OMA" id="LMAKILY"/>
<dbReference type="InterPro" id="IPR018200">
    <property type="entry name" value="USP_CS"/>
</dbReference>
<comment type="catalytic activity">
    <reaction evidence="1">
        <text>Thiol-dependent hydrolysis of ester, thioester, amide, peptide and isopeptide bonds formed by the C-terminal Gly of ubiquitin (a 76-residue protein attached to proteins as an intracellular targeting signal).</text>
        <dbReference type="EC" id="3.4.19.12"/>
    </reaction>
</comment>
<dbReference type="GO" id="GO:0010078">
    <property type="term" value="P:maintenance of root meristem identity"/>
    <property type="evidence" value="ECO:0007669"/>
    <property type="project" value="UniProtKB-ARBA"/>
</dbReference>
<evidence type="ECO:0000259" key="9">
    <source>
        <dbReference type="PROSITE" id="PS50235"/>
    </source>
</evidence>
<proteinExistence type="inferred from homology"/>
<keyword evidence="4" id="KW-0645">Protease</keyword>
<keyword evidence="7" id="KW-0788">Thiol protease</keyword>
<dbReference type="GO" id="GO:2000280">
    <property type="term" value="P:regulation of root development"/>
    <property type="evidence" value="ECO:0007669"/>
    <property type="project" value="UniProtKB-ARBA"/>
</dbReference>
<dbReference type="Gene3D" id="2.60.210.10">
    <property type="entry name" value="Apoptosis, Tumor Necrosis Factor Receptor Associated Protein 2, Chain A"/>
    <property type="match status" value="1"/>
</dbReference>
<dbReference type="Pfam" id="PF00443">
    <property type="entry name" value="UCH"/>
    <property type="match status" value="1"/>
</dbReference>
<dbReference type="FunFam" id="2.60.210.10:FF:000005">
    <property type="entry name" value="Ubiquitin carboxyl-terminal hydrolase 13"/>
    <property type="match status" value="1"/>
</dbReference>
<evidence type="ECO:0000256" key="2">
    <source>
        <dbReference type="ARBA" id="ARBA00009085"/>
    </source>
</evidence>
<sequence>MSRVFGLQQEDEEMLVPHSDVVVEGPQPMEVAVQAEANNVAENQAAEESQTSRFTWTIDNFSRLNTKKHYSDPFVVGGYKWRILIFPKGNNVDFLSMYLDVADAAALPYGWSRYAAFSLLVVNQAHQKYSVRKETQHQFNARESDWGFTSFMPLSDVYDPSRGYLLNDTLIIEAEVAVRRVMDYWAYDSKKETGCVGLKNQGATCYMNSLLQTLYHIPYFRKAVYHMPTTENDNPTNSIPLALQSLFYKLQYNDTSVSTKELTKSFGWDTYDSFMQHDVQELNRVLCEKLEDKMKGTVVEGTIQKLFEGHHMNYIECVNVDYKSTRKESFYDLQLDVKGCRDVYASFDKYVEVERLEGDNKYHAEEHGLQDAKKGVLFLDFPPVLQLQLKRFEYDFMRDTMVKINDRYEFPLQLDLDRENGKYLAPGADKSVRNLYVLHSVLVHSGGVHGGHYYAFIRPTLSDQWFKFDDERVTKEDNKRVLEEQYGGEEELPQANPGFNNAPFKFTKYSNAYMLVYIRESDKEKVVCDVDEKDIAEHLQVARDDDLAEQIGKDINFDLVDHDKVRSFRVQKQTPFNQFKEEVAKEFGIPVQFQRYWIWAKRQNHTYRPNRPLTAQEETQAVGQLREASNKMHNAELKLFLEVEIGPDLQPIAPPEKTKDEILLFFKLYDPEKEELRYVGRIFVKSTGKPAEILNKLNEMAGFAPDEDIELFEEIKFEPCVMCEPLDKRTSFRLSQLEDGDIICYQKVPPIDSEEQYRYPDVPSFLEYVHNRQVVHFRSLERPKEDDFCLELSKINTYDEVVERVAQRLGLDDPSKIRLTSHNCYSQQPKPQPIKYRGVDHLSDMLVHYNQTSDVLYYETLDIPLPELQGLKNLKVAFHHATKDEVVIHNIRLPKQSTVGDVIDELKTKLWKLEFTLRCSKVEYWCMNLVQRKILDEGWNWFEGLRVGILRILQVIMSIDDLGGKIQDITSNHVKLCTQVDLSHPDAELRLLEVFYHKIYKIFPSSEKIENINDQYWTLRAEEIPEDEKNLEPNDRLMHVYHFTKETAQNQMQVQNFGEPFFLVIREGETLAEIKVRIQKKLRVPDEEFSKWKFAFLSLGRPEYLQDTDIVSSRFQRRDVYGAWEQYLGLEHTDTTPKRAYTANQNRHAYEKPVKIYN</sequence>
<evidence type="ECO:0000256" key="4">
    <source>
        <dbReference type="ARBA" id="ARBA00022670"/>
    </source>
</evidence>
<dbReference type="PANTHER" id="PTHR24006:SF939">
    <property type="entry name" value="UBIQUITINYL HYDROLASE 1"/>
    <property type="match status" value="1"/>
</dbReference>
<dbReference type="PROSITE" id="PS00973">
    <property type="entry name" value="USP_2"/>
    <property type="match status" value="1"/>
</dbReference>
<organism evidence="10 11">
    <name type="scientific">Chenopodium quinoa</name>
    <name type="common">Quinoa</name>
    <dbReference type="NCBI Taxonomy" id="63459"/>
    <lineage>
        <taxon>Eukaryota</taxon>
        <taxon>Viridiplantae</taxon>
        <taxon>Streptophyta</taxon>
        <taxon>Embryophyta</taxon>
        <taxon>Tracheophyta</taxon>
        <taxon>Spermatophyta</taxon>
        <taxon>Magnoliopsida</taxon>
        <taxon>eudicotyledons</taxon>
        <taxon>Gunneridae</taxon>
        <taxon>Pentapetalae</taxon>
        <taxon>Caryophyllales</taxon>
        <taxon>Chenopodiaceae</taxon>
        <taxon>Chenopodioideae</taxon>
        <taxon>Atripliceae</taxon>
        <taxon>Chenopodium</taxon>
    </lineage>
</organism>
<dbReference type="Gramene" id="AUR62036297-RA">
    <property type="protein sequence ID" value="AUR62036297-RA:cds"/>
    <property type="gene ID" value="AUR62036297"/>
</dbReference>
<dbReference type="PROSITE" id="PS50235">
    <property type="entry name" value="USP_3"/>
    <property type="match status" value="1"/>
</dbReference>
<dbReference type="GO" id="GO:0006508">
    <property type="term" value="P:proteolysis"/>
    <property type="evidence" value="ECO:0007669"/>
    <property type="project" value="UniProtKB-KW"/>
</dbReference>
<dbReference type="Proteomes" id="UP000596660">
    <property type="component" value="Unplaced"/>
</dbReference>
<protein>
    <recommendedName>
        <fullName evidence="3">ubiquitinyl hydrolase 1</fullName>
        <ecNumber evidence="3">3.4.19.12</ecNumber>
    </recommendedName>
</protein>
<dbReference type="PANTHER" id="PTHR24006">
    <property type="entry name" value="UBIQUITIN CARBOXYL-TERMINAL HYDROLASE"/>
    <property type="match status" value="1"/>
</dbReference>
<dbReference type="PROSITE" id="PS00972">
    <property type="entry name" value="USP_1"/>
    <property type="match status" value="1"/>
</dbReference>
<keyword evidence="5" id="KW-0833">Ubl conjugation pathway</keyword>
<dbReference type="GO" id="GO:0009867">
    <property type="term" value="P:jasmonic acid mediated signaling pathway"/>
    <property type="evidence" value="ECO:0007669"/>
    <property type="project" value="UniProtKB-ARBA"/>
</dbReference>
<dbReference type="EnsemblPlants" id="AUR62036297-RA">
    <property type="protein sequence ID" value="AUR62036297-RA:cds"/>
    <property type="gene ID" value="AUR62036297"/>
</dbReference>
<dbReference type="FunFam" id="3.90.70.10:FF:000002">
    <property type="entry name" value="Ubiquitin carboxyl-terminal hydrolase 13"/>
    <property type="match status" value="1"/>
</dbReference>
<dbReference type="Pfam" id="PF14533">
    <property type="entry name" value="USP7_C2"/>
    <property type="match status" value="2"/>
</dbReference>
<dbReference type="InterPro" id="IPR038765">
    <property type="entry name" value="Papain-like_cys_pep_sf"/>
</dbReference>
<dbReference type="CDD" id="cd00121">
    <property type="entry name" value="MATH"/>
    <property type="match status" value="1"/>
</dbReference>
<dbReference type="SUPFAM" id="SSF49599">
    <property type="entry name" value="TRAF domain-like"/>
    <property type="match status" value="1"/>
</dbReference>
<dbReference type="Gene3D" id="3.90.70.10">
    <property type="entry name" value="Cysteine proteinases"/>
    <property type="match status" value="1"/>
</dbReference>
<evidence type="ECO:0000313" key="10">
    <source>
        <dbReference type="EnsemblPlants" id="AUR62036297-RA:cds"/>
    </source>
</evidence>
<reference evidence="10" key="2">
    <citation type="submission" date="2021-03" db="UniProtKB">
        <authorList>
            <consortium name="EnsemblPlants"/>
        </authorList>
    </citation>
    <scope>IDENTIFICATION</scope>
</reference>
<dbReference type="EC" id="3.4.19.12" evidence="3"/>
<dbReference type="GO" id="GO:0006265">
    <property type="term" value="P:DNA topological change"/>
    <property type="evidence" value="ECO:0007669"/>
    <property type="project" value="InterPro"/>
</dbReference>
<dbReference type="GO" id="GO:0031647">
    <property type="term" value="P:regulation of protein stability"/>
    <property type="evidence" value="ECO:0007669"/>
    <property type="project" value="TreeGrafter"/>
</dbReference>
<dbReference type="GO" id="GO:0016579">
    <property type="term" value="P:protein deubiquitination"/>
    <property type="evidence" value="ECO:0007669"/>
    <property type="project" value="InterPro"/>
</dbReference>
<dbReference type="GO" id="GO:0005829">
    <property type="term" value="C:cytosol"/>
    <property type="evidence" value="ECO:0007669"/>
    <property type="project" value="TreeGrafter"/>
</dbReference>
<evidence type="ECO:0000256" key="1">
    <source>
        <dbReference type="ARBA" id="ARBA00000707"/>
    </source>
</evidence>